<keyword evidence="3" id="KW-1185">Reference proteome</keyword>
<dbReference type="STRING" id="4072.A0A2G2YHW4"/>
<accession>A0A2G2YHW4</accession>
<dbReference type="Gramene" id="PHT69326">
    <property type="protein sequence ID" value="PHT69326"/>
    <property type="gene ID" value="T459_28813"/>
</dbReference>
<gene>
    <name evidence="2" type="ORF">T459_28813</name>
</gene>
<name>A0A2G2YHW4_CAPAN</name>
<sequence>MFLHGRDLSIPVLIRNIRRLTKEKADLAATVRGNDILKCEVKNALDALSYPTPKLKYLKLQEVGVVKAILPKVFQERDFMWKEVKSYSEMNMLLNYEINMLKKKVDTLDEDFLMKEVHQNSTCGAAENVGTAAKPNGIMHKPVCADRPNAFSNNNSSILSCIQTKVDIPSQTAGPSTFELLDHALVGPGHEGGIRVGESPTLLGSELSVFFVTADWRMLDDFKVAIAKYITHPPMSDTNLKVLHKISGLSAKELVVLPCYVSLEVGQFVIAKLATRRSSTMRADASTGWREFTSPERRKYYYNKVTRTSKWRMPDEVKLAHKKDTISHASDFGSSSVVKISSPGADESSSLYGKVSSPVIETVKMKNSLEPASPAVANSEKIGIAVTLGNLIAPPISETTTTQDAVVYGDGFSSENRELLCPLKYLCD</sequence>
<dbReference type="SUPFAM" id="SSF51045">
    <property type="entry name" value="WW domain"/>
    <property type="match status" value="1"/>
</dbReference>
<reference evidence="2 3" key="1">
    <citation type="journal article" date="2014" name="Nat. Genet.">
        <title>Genome sequence of the hot pepper provides insights into the evolution of pungency in Capsicum species.</title>
        <authorList>
            <person name="Kim S."/>
            <person name="Park M."/>
            <person name="Yeom S.I."/>
            <person name="Kim Y.M."/>
            <person name="Lee J.M."/>
            <person name="Lee H.A."/>
            <person name="Seo E."/>
            <person name="Choi J."/>
            <person name="Cheong K."/>
            <person name="Kim K.T."/>
            <person name="Jung K."/>
            <person name="Lee G.W."/>
            <person name="Oh S.K."/>
            <person name="Bae C."/>
            <person name="Kim S.B."/>
            <person name="Lee H.Y."/>
            <person name="Kim S.Y."/>
            <person name="Kim M.S."/>
            <person name="Kang B.C."/>
            <person name="Jo Y.D."/>
            <person name="Yang H.B."/>
            <person name="Jeong H.J."/>
            <person name="Kang W.H."/>
            <person name="Kwon J.K."/>
            <person name="Shin C."/>
            <person name="Lim J.Y."/>
            <person name="Park J.H."/>
            <person name="Huh J.H."/>
            <person name="Kim J.S."/>
            <person name="Kim B.D."/>
            <person name="Cohen O."/>
            <person name="Paran I."/>
            <person name="Suh M.C."/>
            <person name="Lee S.B."/>
            <person name="Kim Y.K."/>
            <person name="Shin Y."/>
            <person name="Noh S.J."/>
            <person name="Park J."/>
            <person name="Seo Y.S."/>
            <person name="Kwon S.Y."/>
            <person name="Kim H.A."/>
            <person name="Park J.M."/>
            <person name="Kim H.J."/>
            <person name="Choi S.B."/>
            <person name="Bosland P.W."/>
            <person name="Reeves G."/>
            <person name="Jo S.H."/>
            <person name="Lee B.W."/>
            <person name="Cho H.T."/>
            <person name="Choi H.S."/>
            <person name="Lee M.S."/>
            <person name="Yu Y."/>
            <person name="Do Choi Y."/>
            <person name="Park B.S."/>
            <person name="van Deynze A."/>
            <person name="Ashrafi H."/>
            <person name="Hill T."/>
            <person name="Kim W.T."/>
            <person name="Pai H.S."/>
            <person name="Ahn H.K."/>
            <person name="Yeam I."/>
            <person name="Giovannoni J.J."/>
            <person name="Rose J.K."/>
            <person name="Sorensen I."/>
            <person name="Lee S.J."/>
            <person name="Kim R.W."/>
            <person name="Choi I.Y."/>
            <person name="Choi B.S."/>
            <person name="Lim J.S."/>
            <person name="Lee Y.H."/>
            <person name="Choi D."/>
        </authorList>
    </citation>
    <scope>NUCLEOTIDE SEQUENCE [LARGE SCALE GENOMIC DNA]</scope>
    <source>
        <strain evidence="3">cv. CM334</strain>
    </source>
</reference>
<protein>
    <recommendedName>
        <fullName evidence="1">WW domain-containing protein</fullName>
    </recommendedName>
</protein>
<evidence type="ECO:0000313" key="3">
    <source>
        <dbReference type="Proteomes" id="UP000222542"/>
    </source>
</evidence>
<dbReference type="AlphaFoldDB" id="A0A2G2YHW4"/>
<dbReference type="Proteomes" id="UP000222542">
    <property type="component" value="Unassembled WGS sequence"/>
</dbReference>
<dbReference type="Gene3D" id="2.20.70.10">
    <property type="match status" value="1"/>
</dbReference>
<proteinExistence type="predicted"/>
<dbReference type="PANTHER" id="PTHR47491:SF5">
    <property type="entry name" value="CAP-GLY DOMAIN LINKER"/>
    <property type="match status" value="1"/>
</dbReference>
<comment type="caution">
    <text evidence="2">The sequence shown here is derived from an EMBL/GenBank/DDBJ whole genome shotgun (WGS) entry which is preliminary data.</text>
</comment>
<dbReference type="InterPro" id="IPR036020">
    <property type="entry name" value="WW_dom_sf"/>
</dbReference>
<dbReference type="EMBL" id="AYRZ02000011">
    <property type="protein sequence ID" value="PHT69326.1"/>
    <property type="molecule type" value="Genomic_DNA"/>
</dbReference>
<evidence type="ECO:0000313" key="2">
    <source>
        <dbReference type="EMBL" id="PHT69326.1"/>
    </source>
</evidence>
<dbReference type="PROSITE" id="PS50020">
    <property type="entry name" value="WW_DOMAIN_2"/>
    <property type="match status" value="1"/>
</dbReference>
<dbReference type="PANTHER" id="PTHR47491">
    <property type="entry name" value="CAP-GLY DOMAIN LINKER"/>
    <property type="match status" value="1"/>
</dbReference>
<dbReference type="SMART" id="SM00456">
    <property type="entry name" value="WW"/>
    <property type="match status" value="1"/>
</dbReference>
<dbReference type="Pfam" id="PF00397">
    <property type="entry name" value="WW"/>
    <property type="match status" value="1"/>
</dbReference>
<organism evidence="2 3">
    <name type="scientific">Capsicum annuum</name>
    <name type="common">Capsicum pepper</name>
    <dbReference type="NCBI Taxonomy" id="4072"/>
    <lineage>
        <taxon>Eukaryota</taxon>
        <taxon>Viridiplantae</taxon>
        <taxon>Streptophyta</taxon>
        <taxon>Embryophyta</taxon>
        <taxon>Tracheophyta</taxon>
        <taxon>Spermatophyta</taxon>
        <taxon>Magnoliopsida</taxon>
        <taxon>eudicotyledons</taxon>
        <taxon>Gunneridae</taxon>
        <taxon>Pentapetalae</taxon>
        <taxon>asterids</taxon>
        <taxon>lamiids</taxon>
        <taxon>Solanales</taxon>
        <taxon>Solanaceae</taxon>
        <taxon>Solanoideae</taxon>
        <taxon>Capsiceae</taxon>
        <taxon>Capsicum</taxon>
    </lineage>
</organism>
<reference evidence="2 3" key="2">
    <citation type="journal article" date="2017" name="Genome Biol.">
        <title>New reference genome sequences of hot pepper reveal the massive evolution of plant disease-resistance genes by retroduplication.</title>
        <authorList>
            <person name="Kim S."/>
            <person name="Park J."/>
            <person name="Yeom S.I."/>
            <person name="Kim Y.M."/>
            <person name="Seo E."/>
            <person name="Kim K.T."/>
            <person name="Kim M.S."/>
            <person name="Lee J.M."/>
            <person name="Cheong K."/>
            <person name="Shin H.S."/>
            <person name="Kim S.B."/>
            <person name="Han K."/>
            <person name="Lee J."/>
            <person name="Park M."/>
            <person name="Lee H.A."/>
            <person name="Lee H.Y."/>
            <person name="Lee Y."/>
            <person name="Oh S."/>
            <person name="Lee J.H."/>
            <person name="Choi E."/>
            <person name="Choi E."/>
            <person name="Lee S.E."/>
            <person name="Jeon J."/>
            <person name="Kim H."/>
            <person name="Choi G."/>
            <person name="Song H."/>
            <person name="Lee J."/>
            <person name="Lee S.C."/>
            <person name="Kwon J.K."/>
            <person name="Lee H.Y."/>
            <person name="Koo N."/>
            <person name="Hong Y."/>
            <person name="Kim R.W."/>
            <person name="Kang W.H."/>
            <person name="Huh J.H."/>
            <person name="Kang B.C."/>
            <person name="Yang T.J."/>
            <person name="Lee Y.H."/>
            <person name="Bennetzen J.L."/>
            <person name="Choi D."/>
        </authorList>
    </citation>
    <scope>NUCLEOTIDE SEQUENCE [LARGE SCALE GENOMIC DNA]</scope>
    <source>
        <strain evidence="3">cv. CM334</strain>
    </source>
</reference>
<feature type="domain" description="WW" evidence="1">
    <location>
        <begin position="283"/>
        <end position="316"/>
    </location>
</feature>
<dbReference type="CDD" id="cd00201">
    <property type="entry name" value="WW"/>
    <property type="match status" value="1"/>
</dbReference>
<evidence type="ECO:0000259" key="1">
    <source>
        <dbReference type="PROSITE" id="PS50020"/>
    </source>
</evidence>
<dbReference type="InterPro" id="IPR001202">
    <property type="entry name" value="WW_dom"/>
</dbReference>